<dbReference type="InterPro" id="IPR036116">
    <property type="entry name" value="FN3_sf"/>
</dbReference>
<dbReference type="Pfam" id="PF00112">
    <property type="entry name" value="Peptidase_C1"/>
    <property type="match status" value="1"/>
</dbReference>
<evidence type="ECO:0000313" key="6">
    <source>
        <dbReference type="Proteomes" id="UP000184301"/>
    </source>
</evidence>
<dbReference type="Pfam" id="PF00041">
    <property type="entry name" value="fn3"/>
    <property type="match status" value="1"/>
</dbReference>
<dbReference type="Pfam" id="PF13290">
    <property type="entry name" value="CHB_HEX_C_1"/>
    <property type="match status" value="1"/>
</dbReference>
<feature type="domain" description="Fibronectin type-III" evidence="4">
    <location>
        <begin position="968"/>
        <end position="1064"/>
    </location>
</feature>
<dbReference type="SUPFAM" id="SSF54001">
    <property type="entry name" value="Cysteine proteinases"/>
    <property type="match status" value="1"/>
</dbReference>
<sequence length="1156" mass="125048">MQYRNRKRVISIGLILLLVLSLCPSEAIAVGREPETRSEIQAGEQSTDAENSKMQAGGQLTDAEDSKMQAGEQSTDVENSQQNPAGVTEPADESTSEGVQEEQAASEGEAPEEQNALEDVPSDEGVRYILGRPMTEEEKAEQEAMQPELHDMTVPEGETIDLSRNLSVYSDETSDYAPYYNAADDGYVTSVKNQSPYGTCWAFSAISAMETAAIKAGFADAGVDYSEAHLVYFFYHYLSNPLGNTIGDSNDITRPGASYLSLGGNILFTMHALASQLGAAGESLVPYESISAAPDDGVAYEDEAVLKEAHIYDSASTLTDLKQGILDYGSLVVSYEHLDSYMNYETAAYNSPEAGANHAITVVGWDDTYSKKNFSSTQQPQADGAWIVKNSWGDLWGENGYFYISYETPISYVAGLSASPAKAYDNVYEYDGTDGAAEDHVLNGGSIANVFEAKANGGEGEILNAVQFSTGTDEIDYSIQIYMDVTDVQNPRSGTAALANPLTGQTQEYGVYTVNFDEYGIEPIALYPGEKYAVEITLSKANTERIYFGIERTYSNSDWVRFTAQVEAEQSFYLYNPDNNQWTDFASELKCARIKAMTRNESRPVTPKVSLAAGQYAGAQQVELSCGPRNDSICYTLDGTDPDPAGTNGTTYTGPIQIMQSTILKAVSYDPADPNTVSRVGSWSYTIIELSAPEITKIGSGARQIKVTWKNVDAAAYYQVAWAVRKDGTYSKSAEIAAGTTSYTIEDLEIGRTYYIKVWYIDTVTGLQSPVSETAVGVTSPSTPKITSAAGVHTTNSALIKWNEVSGATGYQVYAYTKSGTTYTQRMSTDVGNVTQKTVTGLPYGATCYFRVRAYRADGSHRATGGYSSYISCGTAPVKTSITGVKNGSGQVTVNWKDSSGESKYQIQYRTSASARWSSTVTLAANTVSYRKTGLKQGSTCYFRIRSYRTVNSVNVCSSWVETYGVTVPGTPTISSAAGGSAQAVLNWTKTTGATGYQVYVYTKSGNTYTKKSTIRVNSGTATTVKSLSNGTTYYFRVRAYRAVGSQKGWSVYSAYTACGTAPAKTSFTGVRGSAGKVAVTWKNVSGESGYQMQFRTSPRAAWGGTVTLKSNTVSYQKTGLKRGSTCYFRIRAYRTVNNVKVYSGWADTYGVAAAM</sequence>
<dbReference type="InterPro" id="IPR059177">
    <property type="entry name" value="GH29D-like_dom"/>
</dbReference>
<dbReference type="PROSITE" id="PS00639">
    <property type="entry name" value="THIOL_PROTEASE_HIS"/>
    <property type="match status" value="1"/>
</dbReference>
<dbReference type="InterPro" id="IPR038765">
    <property type="entry name" value="Papain-like_cys_pep_sf"/>
</dbReference>
<dbReference type="SUPFAM" id="SSF49265">
    <property type="entry name" value="Fibronectin type III"/>
    <property type="match status" value="3"/>
</dbReference>
<dbReference type="EMBL" id="FQZY01000010">
    <property type="protein sequence ID" value="SHJ51954.1"/>
    <property type="molecule type" value="Genomic_DNA"/>
</dbReference>
<dbReference type="SMART" id="SM00645">
    <property type="entry name" value="Pept_C1"/>
    <property type="match status" value="1"/>
</dbReference>
<dbReference type="RefSeq" id="WP_073105437.1">
    <property type="nucleotide sequence ID" value="NZ_FQZY01000010.1"/>
</dbReference>
<keyword evidence="5" id="KW-0645">Protease</keyword>
<organism evidence="5 6">
    <name type="scientific">Hespellia stercorisuis DSM 15480</name>
    <dbReference type="NCBI Taxonomy" id="1121950"/>
    <lineage>
        <taxon>Bacteria</taxon>
        <taxon>Bacillati</taxon>
        <taxon>Bacillota</taxon>
        <taxon>Clostridia</taxon>
        <taxon>Lachnospirales</taxon>
        <taxon>Lachnospiraceae</taxon>
        <taxon>Hespellia</taxon>
    </lineage>
</organism>
<dbReference type="Proteomes" id="UP000184301">
    <property type="component" value="Unassembled WGS sequence"/>
</dbReference>
<dbReference type="InterPro" id="IPR013783">
    <property type="entry name" value="Ig-like_fold"/>
</dbReference>
<dbReference type="OrthoDB" id="3648721at2"/>
<feature type="compositionally biased region" description="Polar residues" evidence="2">
    <location>
        <begin position="43"/>
        <end position="54"/>
    </location>
</feature>
<feature type="domain" description="Fibronectin type-III" evidence="4">
    <location>
        <begin position="780"/>
        <end position="878"/>
    </location>
</feature>
<dbReference type="AlphaFoldDB" id="A0A1M6JZ36"/>
<dbReference type="STRING" id="1121950.SAMN02745243_00786"/>
<dbReference type="InterPro" id="IPR000668">
    <property type="entry name" value="Peptidase_C1A_C"/>
</dbReference>
<feature type="chain" id="PRO_5009918835" evidence="3">
    <location>
        <begin position="30"/>
        <end position="1156"/>
    </location>
</feature>
<dbReference type="GO" id="GO:0006508">
    <property type="term" value="P:proteolysis"/>
    <property type="evidence" value="ECO:0007669"/>
    <property type="project" value="UniProtKB-KW"/>
</dbReference>
<dbReference type="InterPro" id="IPR000169">
    <property type="entry name" value="Pept_cys_AS"/>
</dbReference>
<evidence type="ECO:0000256" key="3">
    <source>
        <dbReference type="SAM" id="SignalP"/>
    </source>
</evidence>
<feature type="region of interest" description="Disordered" evidence="2">
    <location>
        <begin position="32"/>
        <end position="125"/>
    </location>
</feature>
<name>A0A1M6JZ36_9FIRM</name>
<comment type="similarity">
    <text evidence="1">Belongs to the peptidase C1 family.</text>
</comment>
<gene>
    <name evidence="5" type="ORF">SAMN02745243_00786</name>
</gene>
<dbReference type="CDD" id="cd00063">
    <property type="entry name" value="FN3"/>
    <property type="match status" value="3"/>
</dbReference>
<dbReference type="InterPro" id="IPR003961">
    <property type="entry name" value="FN3_dom"/>
</dbReference>
<proteinExistence type="inferred from homology"/>
<feature type="compositionally biased region" description="Polar residues" evidence="2">
    <location>
        <begin position="71"/>
        <end position="85"/>
    </location>
</feature>
<evidence type="ECO:0000256" key="2">
    <source>
        <dbReference type="SAM" id="MobiDB-lite"/>
    </source>
</evidence>
<keyword evidence="5" id="KW-0378">Hydrolase</keyword>
<dbReference type="Gene3D" id="3.90.70.10">
    <property type="entry name" value="Cysteine proteinases"/>
    <property type="match status" value="1"/>
</dbReference>
<feature type="signal peptide" evidence="3">
    <location>
        <begin position="1"/>
        <end position="29"/>
    </location>
</feature>
<dbReference type="PROSITE" id="PS00139">
    <property type="entry name" value="THIOL_PROTEASE_CYS"/>
    <property type="match status" value="1"/>
</dbReference>
<dbReference type="CDD" id="cd02619">
    <property type="entry name" value="Peptidase_C1"/>
    <property type="match status" value="1"/>
</dbReference>
<dbReference type="SMART" id="SM00060">
    <property type="entry name" value="FN3"/>
    <property type="match status" value="5"/>
</dbReference>
<dbReference type="InterPro" id="IPR013128">
    <property type="entry name" value="Peptidase_C1A"/>
</dbReference>
<evidence type="ECO:0000313" key="5">
    <source>
        <dbReference type="EMBL" id="SHJ51954.1"/>
    </source>
</evidence>
<dbReference type="Gene3D" id="2.60.40.10">
    <property type="entry name" value="Immunoglobulins"/>
    <property type="match status" value="5"/>
</dbReference>
<feature type="compositionally biased region" description="Acidic residues" evidence="2">
    <location>
        <begin position="109"/>
        <end position="122"/>
    </location>
</feature>
<keyword evidence="6" id="KW-1185">Reference proteome</keyword>
<dbReference type="PANTHER" id="PTHR12411">
    <property type="entry name" value="CYSTEINE PROTEASE FAMILY C1-RELATED"/>
    <property type="match status" value="1"/>
</dbReference>
<reference evidence="5 6" key="1">
    <citation type="submission" date="2016-11" db="EMBL/GenBank/DDBJ databases">
        <authorList>
            <person name="Jaros S."/>
            <person name="Januszkiewicz K."/>
            <person name="Wedrychowicz H."/>
        </authorList>
    </citation>
    <scope>NUCLEOTIDE SEQUENCE [LARGE SCALE GENOMIC DNA]</scope>
    <source>
        <strain evidence="5 6">DSM 15480</strain>
    </source>
</reference>
<accession>A0A1M6JZ36</accession>
<dbReference type="InterPro" id="IPR025660">
    <property type="entry name" value="Pept_his_AS"/>
</dbReference>
<dbReference type="GO" id="GO:0008234">
    <property type="term" value="F:cysteine-type peptidase activity"/>
    <property type="evidence" value="ECO:0007669"/>
    <property type="project" value="InterPro"/>
</dbReference>
<protein>
    <submittedName>
        <fullName evidence="5">Cysteine protease, C1A family</fullName>
    </submittedName>
</protein>
<dbReference type="PROSITE" id="PS50853">
    <property type="entry name" value="FN3"/>
    <property type="match status" value="2"/>
</dbReference>
<keyword evidence="3" id="KW-0732">Signal</keyword>
<evidence type="ECO:0000256" key="1">
    <source>
        <dbReference type="ARBA" id="ARBA00008455"/>
    </source>
</evidence>
<evidence type="ECO:0000259" key="4">
    <source>
        <dbReference type="PROSITE" id="PS50853"/>
    </source>
</evidence>